<dbReference type="OrthoDB" id="3189549at2"/>
<dbReference type="Gene3D" id="3.30.70.2660">
    <property type="match status" value="1"/>
</dbReference>
<evidence type="ECO:0000256" key="1">
    <source>
        <dbReference type="ARBA" id="ARBA00023118"/>
    </source>
</evidence>
<sequence>MPTLLLRLSAPLQSWGAHSRFVTRATEQAPTKSGVFGLLAAARGLRRTEPITELLGLRFGTRVDQPGKLVRDFQVERSRNGLTSMPLSYRYYLGDAIFLAAVESEDRELLSGLQDALRSPYFPLYLGRRSCPTAGPIWTALREESLVEALREEPWQASSVHQDGVRSPRVALRMLVDAEEGEPGELIRDEPVSFDPERREYLWRTVSESFVEVENSRYRAPERGEASDHDPMSLLFEEI</sequence>
<proteinExistence type="predicted"/>
<gene>
    <name evidence="2" type="primary">cas5e</name>
    <name evidence="2" type="ORF">D9V32_10960</name>
</gene>
<organism evidence="2 3">
    <name type="scientific">Mycetocola tolaasinivorans</name>
    <dbReference type="NCBI Taxonomy" id="76635"/>
    <lineage>
        <taxon>Bacteria</taxon>
        <taxon>Bacillati</taxon>
        <taxon>Actinomycetota</taxon>
        <taxon>Actinomycetes</taxon>
        <taxon>Micrococcales</taxon>
        <taxon>Microbacteriaceae</taxon>
        <taxon>Mycetocola</taxon>
    </lineage>
</organism>
<reference evidence="2 3" key="1">
    <citation type="submission" date="2018-10" db="EMBL/GenBank/DDBJ databases">
        <authorList>
            <person name="Li J."/>
        </authorList>
    </citation>
    <scope>NUCLEOTIDE SEQUENCE [LARGE SCALE GENOMIC DNA]</scope>
    <source>
        <strain evidence="2 3">IF 016277</strain>
    </source>
</reference>
<dbReference type="GO" id="GO:0051607">
    <property type="term" value="P:defense response to virus"/>
    <property type="evidence" value="ECO:0007669"/>
    <property type="project" value="UniProtKB-KW"/>
</dbReference>
<dbReference type="CDD" id="cd09756">
    <property type="entry name" value="Cas5_I-E"/>
    <property type="match status" value="1"/>
</dbReference>
<dbReference type="EMBL" id="RCUX01000008">
    <property type="protein sequence ID" value="RLP74944.1"/>
    <property type="molecule type" value="Genomic_DNA"/>
</dbReference>
<protein>
    <submittedName>
        <fullName evidence="2">Type I-E CRISPR-associated protein Cas5/CasD</fullName>
    </submittedName>
</protein>
<comment type="caution">
    <text evidence="2">The sequence shown here is derived from an EMBL/GenBank/DDBJ whole genome shotgun (WGS) entry which is preliminary data.</text>
</comment>
<evidence type="ECO:0000313" key="2">
    <source>
        <dbReference type="EMBL" id="RLP74944.1"/>
    </source>
</evidence>
<dbReference type="InterPro" id="IPR021124">
    <property type="entry name" value="CRISPR-assoc_prot_Cas5"/>
</dbReference>
<dbReference type="GO" id="GO:0003723">
    <property type="term" value="F:RNA binding"/>
    <property type="evidence" value="ECO:0007669"/>
    <property type="project" value="InterPro"/>
</dbReference>
<dbReference type="AlphaFoldDB" id="A0A3L7A4B2"/>
<dbReference type="Pfam" id="PF09704">
    <property type="entry name" value="Cas_Cas5d"/>
    <property type="match status" value="1"/>
</dbReference>
<dbReference type="NCBIfam" id="TIGR02593">
    <property type="entry name" value="CRISPR_cas5"/>
    <property type="match status" value="1"/>
</dbReference>
<evidence type="ECO:0000313" key="3">
    <source>
        <dbReference type="Proteomes" id="UP000272503"/>
    </source>
</evidence>
<dbReference type="GO" id="GO:0043571">
    <property type="term" value="P:maintenance of CRISPR repeat elements"/>
    <property type="evidence" value="ECO:0007669"/>
    <property type="project" value="InterPro"/>
</dbReference>
<keyword evidence="1" id="KW-0051">Antiviral defense</keyword>
<dbReference type="NCBIfam" id="TIGR01868">
    <property type="entry name" value="casD_Cas5e"/>
    <property type="match status" value="1"/>
</dbReference>
<keyword evidence="3" id="KW-1185">Reference proteome</keyword>
<dbReference type="InterPro" id="IPR013422">
    <property type="entry name" value="CRISPR-assoc_prot_Cas5_N"/>
</dbReference>
<dbReference type="RefSeq" id="WP_121648950.1">
    <property type="nucleotide sequence ID" value="NZ_RCUX01000008.1"/>
</dbReference>
<name>A0A3L7A4B2_9MICO</name>
<dbReference type="InterPro" id="IPR010147">
    <property type="entry name" value="CRISPR-assoc_prot_CasD"/>
</dbReference>
<dbReference type="Proteomes" id="UP000272503">
    <property type="component" value="Unassembled WGS sequence"/>
</dbReference>
<accession>A0A3L7A4B2</accession>